<dbReference type="PROSITE" id="PS50885">
    <property type="entry name" value="HAMP"/>
    <property type="match status" value="1"/>
</dbReference>
<comment type="catalytic activity">
    <reaction evidence="1">
        <text>ATP + protein L-histidine = ADP + protein N-phospho-L-histidine.</text>
        <dbReference type="EC" id="2.7.13.3"/>
    </reaction>
</comment>
<keyword evidence="6 11" id="KW-0812">Transmembrane</keyword>
<dbReference type="InterPro" id="IPR050428">
    <property type="entry name" value="TCS_sensor_his_kinase"/>
</dbReference>
<evidence type="ECO:0000256" key="3">
    <source>
        <dbReference type="ARBA" id="ARBA00012438"/>
    </source>
</evidence>
<dbReference type="CDD" id="cd00075">
    <property type="entry name" value="HATPase"/>
    <property type="match status" value="1"/>
</dbReference>
<dbReference type="Pfam" id="PF00512">
    <property type="entry name" value="HisKA"/>
    <property type="match status" value="1"/>
</dbReference>
<dbReference type="GO" id="GO:0000155">
    <property type="term" value="F:phosphorelay sensor kinase activity"/>
    <property type="evidence" value="ECO:0007669"/>
    <property type="project" value="InterPro"/>
</dbReference>
<evidence type="ECO:0000256" key="11">
    <source>
        <dbReference type="SAM" id="Phobius"/>
    </source>
</evidence>
<dbReference type="RefSeq" id="WP_191837662.1">
    <property type="nucleotide sequence ID" value="NZ_BAAALB010000049.1"/>
</dbReference>
<dbReference type="SUPFAM" id="SSF47384">
    <property type="entry name" value="Homodimeric domain of signal transducing histidine kinase"/>
    <property type="match status" value="1"/>
</dbReference>
<comment type="subcellular location">
    <subcellularLocation>
        <location evidence="2">Cell membrane</location>
    </subcellularLocation>
</comment>
<dbReference type="EMBL" id="BONG01000006">
    <property type="protein sequence ID" value="GIF88022.1"/>
    <property type="molecule type" value="Genomic_DNA"/>
</dbReference>
<dbReference type="InterPro" id="IPR003661">
    <property type="entry name" value="HisK_dim/P_dom"/>
</dbReference>
<keyword evidence="4" id="KW-0597">Phosphoprotein</keyword>
<dbReference type="SMART" id="SM00387">
    <property type="entry name" value="HATPase_c"/>
    <property type="match status" value="1"/>
</dbReference>
<evidence type="ECO:0000256" key="4">
    <source>
        <dbReference type="ARBA" id="ARBA00022553"/>
    </source>
</evidence>
<protein>
    <recommendedName>
        <fullName evidence="3">histidine kinase</fullName>
        <ecNumber evidence="3">2.7.13.3</ecNumber>
    </recommendedName>
</protein>
<dbReference type="AlphaFoldDB" id="A0A8J3JNA1"/>
<name>A0A8J3JNA1_9ACTN</name>
<feature type="transmembrane region" description="Helical" evidence="11">
    <location>
        <begin position="15"/>
        <end position="36"/>
    </location>
</feature>
<feature type="transmembrane region" description="Helical" evidence="11">
    <location>
        <begin position="85"/>
        <end position="107"/>
    </location>
</feature>
<proteinExistence type="predicted"/>
<dbReference type="InterPro" id="IPR005467">
    <property type="entry name" value="His_kinase_dom"/>
</dbReference>
<dbReference type="InterPro" id="IPR004358">
    <property type="entry name" value="Sig_transdc_His_kin-like_C"/>
</dbReference>
<feature type="domain" description="HAMP" evidence="13">
    <location>
        <begin position="109"/>
        <end position="162"/>
    </location>
</feature>
<dbReference type="PRINTS" id="PR00344">
    <property type="entry name" value="BCTRLSENSOR"/>
</dbReference>
<dbReference type="InterPro" id="IPR003660">
    <property type="entry name" value="HAMP_dom"/>
</dbReference>
<evidence type="ECO:0000313" key="14">
    <source>
        <dbReference type="EMBL" id="GIF88022.1"/>
    </source>
</evidence>
<keyword evidence="15" id="KW-1185">Reference proteome</keyword>
<dbReference type="GO" id="GO:0005886">
    <property type="term" value="C:plasma membrane"/>
    <property type="evidence" value="ECO:0007669"/>
    <property type="project" value="UniProtKB-SubCell"/>
</dbReference>
<keyword evidence="10 11" id="KW-0472">Membrane</keyword>
<evidence type="ECO:0000256" key="10">
    <source>
        <dbReference type="ARBA" id="ARBA00023136"/>
    </source>
</evidence>
<dbReference type="Proteomes" id="UP000619293">
    <property type="component" value="Unassembled WGS sequence"/>
</dbReference>
<evidence type="ECO:0000256" key="9">
    <source>
        <dbReference type="ARBA" id="ARBA00023012"/>
    </source>
</evidence>
<keyword evidence="7" id="KW-0418">Kinase</keyword>
<evidence type="ECO:0000256" key="8">
    <source>
        <dbReference type="ARBA" id="ARBA00022989"/>
    </source>
</evidence>
<accession>A0A8J3JNA1</accession>
<evidence type="ECO:0000256" key="2">
    <source>
        <dbReference type="ARBA" id="ARBA00004236"/>
    </source>
</evidence>
<dbReference type="InterPro" id="IPR036890">
    <property type="entry name" value="HATPase_C_sf"/>
</dbReference>
<dbReference type="Gene3D" id="1.10.287.130">
    <property type="match status" value="1"/>
</dbReference>
<dbReference type="InterPro" id="IPR036097">
    <property type="entry name" value="HisK_dim/P_sf"/>
</dbReference>
<gene>
    <name evidence="14" type="primary">cutS_1</name>
    <name evidence="14" type="ORF">Cch02nite_14660</name>
</gene>
<keyword evidence="5" id="KW-0808">Transferase</keyword>
<dbReference type="PROSITE" id="PS50109">
    <property type="entry name" value="HIS_KIN"/>
    <property type="match status" value="1"/>
</dbReference>
<dbReference type="SUPFAM" id="SSF55874">
    <property type="entry name" value="ATPase domain of HSP90 chaperone/DNA topoisomerase II/histidine kinase"/>
    <property type="match status" value="1"/>
</dbReference>
<dbReference type="CDD" id="cd00082">
    <property type="entry name" value="HisKA"/>
    <property type="match status" value="1"/>
</dbReference>
<dbReference type="SMART" id="SM00304">
    <property type="entry name" value="HAMP"/>
    <property type="match status" value="1"/>
</dbReference>
<feature type="domain" description="Histidine kinase" evidence="12">
    <location>
        <begin position="170"/>
        <end position="382"/>
    </location>
</feature>
<evidence type="ECO:0000256" key="5">
    <source>
        <dbReference type="ARBA" id="ARBA00022679"/>
    </source>
</evidence>
<evidence type="ECO:0000256" key="7">
    <source>
        <dbReference type="ARBA" id="ARBA00022777"/>
    </source>
</evidence>
<dbReference type="SMART" id="SM00388">
    <property type="entry name" value="HisKA"/>
    <property type="match status" value="1"/>
</dbReference>
<keyword evidence="8 11" id="KW-1133">Transmembrane helix</keyword>
<dbReference type="PANTHER" id="PTHR45436:SF5">
    <property type="entry name" value="SENSOR HISTIDINE KINASE TRCS"/>
    <property type="match status" value="1"/>
</dbReference>
<comment type="caution">
    <text evidence="14">The sequence shown here is derived from an EMBL/GenBank/DDBJ whole genome shotgun (WGS) entry which is preliminary data.</text>
</comment>
<sequence length="386" mass="42020">MKGSWHGSLRVRHTLMFGLMFLLAGSVVLGGVLILVQNSMDYSLAVVFARKLDKYDPTAEAWIAQVVSEDEVSRQIILDSMRDNLLFKGGLTLLAVCLVATAGAWWLSGRLLRPLNMITETAHRIAGRTLHKRIELDGPPSEVKSLADSFDSMLDRLDEAFAGQGRFIANAAHELKTPIALNRTLLDVAMARPDSSPQVLRLGENLLAVNVRHERLIDSLLTLARAEDAVTDRRPVDLAQLAEYALDVTAKAAVEQRVQVQSKLVASPVVGDPVLLEQLIRNLVDNAVRYNHPHGSVWVQTLAEDRQAEVIVTNTGALISPHEVPVLFEPFRRLTDRVGSARGSGLGLSIVRAVAQAHGGDALAIPRPDGGLSVRVILPRGDAPRS</sequence>
<dbReference type="CDD" id="cd06225">
    <property type="entry name" value="HAMP"/>
    <property type="match status" value="1"/>
</dbReference>
<evidence type="ECO:0000313" key="15">
    <source>
        <dbReference type="Proteomes" id="UP000619293"/>
    </source>
</evidence>
<keyword evidence="9" id="KW-0902">Two-component regulatory system</keyword>
<evidence type="ECO:0000256" key="1">
    <source>
        <dbReference type="ARBA" id="ARBA00000085"/>
    </source>
</evidence>
<organism evidence="14 15">
    <name type="scientific">Catellatospora chokoriensis</name>
    <dbReference type="NCBI Taxonomy" id="310353"/>
    <lineage>
        <taxon>Bacteria</taxon>
        <taxon>Bacillati</taxon>
        <taxon>Actinomycetota</taxon>
        <taxon>Actinomycetes</taxon>
        <taxon>Micromonosporales</taxon>
        <taxon>Micromonosporaceae</taxon>
        <taxon>Catellatospora</taxon>
    </lineage>
</organism>
<dbReference type="EC" id="2.7.13.3" evidence="3"/>
<dbReference type="SUPFAM" id="SSF158472">
    <property type="entry name" value="HAMP domain-like"/>
    <property type="match status" value="1"/>
</dbReference>
<dbReference type="Pfam" id="PF02518">
    <property type="entry name" value="HATPase_c"/>
    <property type="match status" value="1"/>
</dbReference>
<evidence type="ECO:0000259" key="13">
    <source>
        <dbReference type="PROSITE" id="PS50885"/>
    </source>
</evidence>
<dbReference type="Gene3D" id="6.10.340.10">
    <property type="match status" value="1"/>
</dbReference>
<dbReference type="PANTHER" id="PTHR45436">
    <property type="entry name" value="SENSOR HISTIDINE KINASE YKOH"/>
    <property type="match status" value="1"/>
</dbReference>
<evidence type="ECO:0000256" key="6">
    <source>
        <dbReference type="ARBA" id="ARBA00022692"/>
    </source>
</evidence>
<dbReference type="Pfam" id="PF00672">
    <property type="entry name" value="HAMP"/>
    <property type="match status" value="1"/>
</dbReference>
<dbReference type="InterPro" id="IPR003594">
    <property type="entry name" value="HATPase_dom"/>
</dbReference>
<evidence type="ECO:0000259" key="12">
    <source>
        <dbReference type="PROSITE" id="PS50109"/>
    </source>
</evidence>
<reference evidence="14 15" key="1">
    <citation type="submission" date="2021-01" db="EMBL/GenBank/DDBJ databases">
        <title>Whole genome shotgun sequence of Catellatospora chokoriensis NBRC 107358.</title>
        <authorList>
            <person name="Komaki H."/>
            <person name="Tamura T."/>
        </authorList>
    </citation>
    <scope>NUCLEOTIDE SEQUENCE [LARGE SCALE GENOMIC DNA]</scope>
    <source>
        <strain evidence="14 15">NBRC 107358</strain>
    </source>
</reference>
<dbReference type="Gene3D" id="3.30.565.10">
    <property type="entry name" value="Histidine kinase-like ATPase, C-terminal domain"/>
    <property type="match status" value="1"/>
</dbReference>